<evidence type="ECO:0008006" key="3">
    <source>
        <dbReference type="Google" id="ProtNLM"/>
    </source>
</evidence>
<name>A0A382C6C3_9ZZZZ</name>
<feature type="transmembrane region" description="Helical" evidence="1">
    <location>
        <begin position="76"/>
        <end position="99"/>
    </location>
</feature>
<keyword evidence="1" id="KW-1133">Transmembrane helix</keyword>
<evidence type="ECO:0000313" key="2">
    <source>
        <dbReference type="EMBL" id="SVB21241.1"/>
    </source>
</evidence>
<gene>
    <name evidence="2" type="ORF">METZ01_LOCUS174095</name>
</gene>
<dbReference type="PANTHER" id="PTHR37305">
    <property type="entry name" value="INTEGRAL MEMBRANE PROTEIN-RELATED"/>
    <property type="match status" value="1"/>
</dbReference>
<dbReference type="Pfam" id="PF12679">
    <property type="entry name" value="ABC2_membrane_2"/>
    <property type="match status" value="1"/>
</dbReference>
<feature type="transmembrane region" description="Helical" evidence="1">
    <location>
        <begin position="120"/>
        <end position="142"/>
    </location>
</feature>
<keyword evidence="1" id="KW-0472">Membrane</keyword>
<feature type="transmembrane region" description="Helical" evidence="1">
    <location>
        <begin position="148"/>
        <end position="176"/>
    </location>
</feature>
<evidence type="ECO:0000256" key="1">
    <source>
        <dbReference type="SAM" id="Phobius"/>
    </source>
</evidence>
<feature type="transmembrane region" description="Helical" evidence="1">
    <location>
        <begin position="230"/>
        <end position="256"/>
    </location>
</feature>
<reference evidence="2" key="1">
    <citation type="submission" date="2018-05" db="EMBL/GenBank/DDBJ databases">
        <authorList>
            <person name="Lanie J.A."/>
            <person name="Ng W.-L."/>
            <person name="Kazmierczak K.M."/>
            <person name="Andrzejewski T.M."/>
            <person name="Davidsen T.M."/>
            <person name="Wayne K.J."/>
            <person name="Tettelin H."/>
            <person name="Glass J.I."/>
            <person name="Rusch D."/>
            <person name="Podicherti R."/>
            <person name="Tsui H.-C.T."/>
            <person name="Winkler M.E."/>
        </authorList>
    </citation>
    <scope>NUCLEOTIDE SEQUENCE</scope>
</reference>
<protein>
    <recommendedName>
        <fullName evidence="3">ABC-2 type transporter domain-containing protein</fullName>
    </recommendedName>
</protein>
<accession>A0A382C6C3</accession>
<dbReference type="PANTHER" id="PTHR37305:SF1">
    <property type="entry name" value="MEMBRANE PROTEIN"/>
    <property type="match status" value="1"/>
</dbReference>
<feature type="transmembrane region" description="Helical" evidence="1">
    <location>
        <begin position="17"/>
        <end position="38"/>
    </location>
</feature>
<organism evidence="2">
    <name type="scientific">marine metagenome</name>
    <dbReference type="NCBI Taxonomy" id="408172"/>
    <lineage>
        <taxon>unclassified sequences</taxon>
        <taxon>metagenomes</taxon>
        <taxon>ecological metagenomes</taxon>
    </lineage>
</organism>
<keyword evidence="1" id="KW-0812">Transmembrane</keyword>
<feature type="transmembrane region" description="Helical" evidence="1">
    <location>
        <begin position="188"/>
        <end position="210"/>
    </location>
</feature>
<proteinExistence type="predicted"/>
<dbReference type="GO" id="GO:0005886">
    <property type="term" value="C:plasma membrane"/>
    <property type="evidence" value="ECO:0007669"/>
    <property type="project" value="UniProtKB-SubCell"/>
</dbReference>
<sequence length="265" mass="28247">MLLNVYLKSLRDSKKSIIYYSIGTMVLGLYVTLFYPTIRDSTGLTDFLEQLPEAMLAFIGDADTYTTPEGFLNAEVFGFMGPMIFGVFAIIAGAGTIAGEEESHSLDQLLANPVSRKNVLVQKAAALLTGLFVLSIALWIGIIGGSKIAGFGLSLIGTTQAIFSLYVLGGTLGLIALSVGAATGKKSLAGGLTASVGIIGFLLDTFLSVVDALDPLRFISVFYYFNHNDVIINGINPVHCFTLISVGAIVLVVAVWRFETRDLTN</sequence>
<dbReference type="EMBL" id="UINC01032873">
    <property type="protein sequence ID" value="SVB21241.1"/>
    <property type="molecule type" value="Genomic_DNA"/>
</dbReference>
<dbReference type="GO" id="GO:0140359">
    <property type="term" value="F:ABC-type transporter activity"/>
    <property type="evidence" value="ECO:0007669"/>
    <property type="project" value="InterPro"/>
</dbReference>
<dbReference type="AlphaFoldDB" id="A0A382C6C3"/>